<dbReference type="HOGENOM" id="CLU_068907_0_0_1"/>
<feature type="compositionally biased region" description="Low complexity" evidence="1">
    <location>
        <begin position="79"/>
        <end position="88"/>
    </location>
</feature>
<evidence type="ECO:0000256" key="1">
    <source>
        <dbReference type="SAM" id="MobiDB-lite"/>
    </source>
</evidence>
<dbReference type="OrthoDB" id="76224at2759"/>
<feature type="compositionally biased region" description="Low complexity" evidence="1">
    <location>
        <begin position="43"/>
        <end position="54"/>
    </location>
</feature>
<dbReference type="RefSeq" id="XP_016231225.1">
    <property type="nucleotide sequence ID" value="XM_016384623.1"/>
</dbReference>
<feature type="compositionally biased region" description="Basic and acidic residues" evidence="1">
    <location>
        <begin position="227"/>
        <end position="239"/>
    </location>
</feature>
<proteinExistence type="predicted"/>
<dbReference type="InterPro" id="IPR053263">
    <property type="entry name" value="Euk_RPA34_RNAP_subunit"/>
</dbReference>
<dbReference type="AlphaFoldDB" id="A0A0D2BI56"/>
<keyword evidence="3" id="KW-1185">Reference proteome</keyword>
<accession>A0A0D2BI56</accession>
<gene>
    <name evidence="2" type="ORF">PV08_10308</name>
</gene>
<evidence type="ECO:0000313" key="2">
    <source>
        <dbReference type="EMBL" id="KIW11009.1"/>
    </source>
</evidence>
<dbReference type="GeneID" id="27337391"/>
<dbReference type="Gene3D" id="6.20.250.70">
    <property type="match status" value="1"/>
</dbReference>
<dbReference type="PANTHER" id="PTHR28155:SF1">
    <property type="entry name" value="DNA-DIRECTED RNA POLYMERASE I SUBUNIT RPA34.5-DOMAIN-CONTAINING PROTEIN"/>
    <property type="match status" value="1"/>
</dbReference>
<organism evidence="2 3">
    <name type="scientific">Exophiala spinifera</name>
    <dbReference type="NCBI Taxonomy" id="91928"/>
    <lineage>
        <taxon>Eukaryota</taxon>
        <taxon>Fungi</taxon>
        <taxon>Dikarya</taxon>
        <taxon>Ascomycota</taxon>
        <taxon>Pezizomycotina</taxon>
        <taxon>Eurotiomycetes</taxon>
        <taxon>Chaetothyriomycetidae</taxon>
        <taxon>Chaetothyriales</taxon>
        <taxon>Herpotrichiellaceae</taxon>
        <taxon>Exophiala</taxon>
    </lineage>
</organism>
<dbReference type="EMBL" id="KN847499">
    <property type="protein sequence ID" value="KIW11009.1"/>
    <property type="molecule type" value="Genomic_DNA"/>
</dbReference>
<protein>
    <recommendedName>
        <fullName evidence="4">DNA-directed RNA polymerase I subunit RPA34.5</fullName>
    </recommendedName>
</protein>
<dbReference type="Proteomes" id="UP000053328">
    <property type="component" value="Unassembled WGS sequence"/>
</dbReference>
<dbReference type="InterPro" id="IPR013240">
    <property type="entry name" value="DNA-dir_RNA_pol1_su_RPA34"/>
</dbReference>
<feature type="compositionally biased region" description="Basic residues" evidence="1">
    <location>
        <begin position="32"/>
        <end position="42"/>
    </location>
</feature>
<reference evidence="2 3" key="1">
    <citation type="submission" date="2015-01" db="EMBL/GenBank/DDBJ databases">
        <title>The Genome Sequence of Exophiala spinifera CBS89968.</title>
        <authorList>
            <consortium name="The Broad Institute Genomics Platform"/>
            <person name="Cuomo C."/>
            <person name="de Hoog S."/>
            <person name="Gorbushina A."/>
            <person name="Stielow B."/>
            <person name="Teixiera M."/>
            <person name="Abouelleil A."/>
            <person name="Chapman S.B."/>
            <person name="Priest M."/>
            <person name="Young S.K."/>
            <person name="Wortman J."/>
            <person name="Nusbaum C."/>
            <person name="Birren B."/>
        </authorList>
    </citation>
    <scope>NUCLEOTIDE SEQUENCE [LARGE SCALE GENOMIC DNA]</scope>
    <source>
        <strain evidence="2 3">CBS 89968</strain>
    </source>
</reference>
<feature type="region of interest" description="Disordered" evidence="1">
    <location>
        <begin position="222"/>
        <end position="282"/>
    </location>
</feature>
<evidence type="ECO:0000313" key="3">
    <source>
        <dbReference type="Proteomes" id="UP000053328"/>
    </source>
</evidence>
<dbReference type="GO" id="GO:0006360">
    <property type="term" value="P:transcription by RNA polymerase I"/>
    <property type="evidence" value="ECO:0007669"/>
    <property type="project" value="InterPro"/>
</dbReference>
<name>A0A0D2BI56_9EURO</name>
<dbReference type="VEuPathDB" id="FungiDB:PV08_10308"/>
<evidence type="ECO:0008006" key="4">
    <source>
        <dbReference type="Google" id="ProtNLM"/>
    </source>
</evidence>
<dbReference type="Pfam" id="PF08208">
    <property type="entry name" value="RNA_polI_A34"/>
    <property type="match status" value="1"/>
</dbReference>
<sequence>MARKEAVRQSNLSEEIIHDSSDEEDQTVQPRTKTKTKTKKASQTKPASPSTTTTSDDEDLEESSSSQSSVEEEADSDSEAASSSSSSSSKKRSSDTVSETPVKKARKTAESSEVRLAPKAYKAPSGYEALALSPSDYTSGAATLFDNLEGKQIWHISVPDSISIKSIKSFDMQTAMRGESILSKDGVNYNLHDMPFTRGSETILMPQGTKPTYRHSATIQKNFQLREMGDKVNTSDKKGQTKASSSGSSSTDGETAENEQELPPTSLVFTATKTGKAKEIRQQPEGLKMRYFPYGSTATSEVSEDVEMADAFQVPDEIPEPSQKKKSKKSRADSQGSVDGEKTNPEKKKKKKRRLVDADVL</sequence>
<feature type="region of interest" description="Disordered" evidence="1">
    <location>
        <begin position="1"/>
        <end position="115"/>
    </location>
</feature>
<dbReference type="PANTHER" id="PTHR28155">
    <property type="entry name" value="ACR243WP"/>
    <property type="match status" value="1"/>
</dbReference>
<feature type="region of interest" description="Disordered" evidence="1">
    <location>
        <begin position="298"/>
        <end position="361"/>
    </location>
</feature>